<dbReference type="Gene3D" id="1.10.443.10">
    <property type="entry name" value="Intergrase catalytic core"/>
    <property type="match status" value="1"/>
</dbReference>
<dbReference type="EMBL" id="DVLU01000011">
    <property type="protein sequence ID" value="HIT84565.1"/>
    <property type="molecule type" value="Genomic_DNA"/>
</dbReference>
<dbReference type="Pfam" id="PF00589">
    <property type="entry name" value="Phage_integrase"/>
    <property type="match status" value="1"/>
</dbReference>
<dbReference type="GO" id="GO:0006310">
    <property type="term" value="P:DNA recombination"/>
    <property type="evidence" value="ECO:0007669"/>
    <property type="project" value="UniProtKB-KW"/>
</dbReference>
<evidence type="ECO:0000313" key="4">
    <source>
        <dbReference type="Proteomes" id="UP000824165"/>
    </source>
</evidence>
<reference evidence="3" key="2">
    <citation type="journal article" date="2021" name="PeerJ">
        <title>Extensive microbial diversity within the chicken gut microbiome revealed by metagenomics and culture.</title>
        <authorList>
            <person name="Gilroy R."/>
            <person name="Ravi A."/>
            <person name="Getino M."/>
            <person name="Pursley I."/>
            <person name="Horton D.L."/>
            <person name="Alikhan N.F."/>
            <person name="Baker D."/>
            <person name="Gharbi K."/>
            <person name="Hall N."/>
            <person name="Watson M."/>
            <person name="Adriaenssens E.M."/>
            <person name="Foster-Nyarko E."/>
            <person name="Jarju S."/>
            <person name="Secka A."/>
            <person name="Antonio M."/>
            <person name="Oren A."/>
            <person name="Chaudhuri R.R."/>
            <person name="La Ragione R."/>
            <person name="Hildebrand F."/>
            <person name="Pallen M.J."/>
        </authorList>
    </citation>
    <scope>NUCLEOTIDE SEQUENCE</scope>
    <source>
        <strain evidence="3">CHK181-108</strain>
    </source>
</reference>
<dbReference type="InterPro" id="IPR002104">
    <property type="entry name" value="Integrase_catalytic"/>
</dbReference>
<dbReference type="InterPro" id="IPR013762">
    <property type="entry name" value="Integrase-like_cat_sf"/>
</dbReference>
<evidence type="ECO:0000313" key="3">
    <source>
        <dbReference type="EMBL" id="HIT84565.1"/>
    </source>
</evidence>
<comment type="caution">
    <text evidence="3">The sequence shown here is derived from an EMBL/GenBank/DDBJ whole genome shotgun (WGS) entry which is preliminary data.</text>
</comment>
<gene>
    <name evidence="3" type="ORF">IAA60_01535</name>
</gene>
<keyword evidence="1" id="KW-0233">DNA recombination</keyword>
<evidence type="ECO:0000256" key="1">
    <source>
        <dbReference type="ARBA" id="ARBA00023172"/>
    </source>
</evidence>
<dbReference type="AlphaFoldDB" id="A0A9D1H126"/>
<dbReference type="Proteomes" id="UP000824165">
    <property type="component" value="Unassembled WGS sequence"/>
</dbReference>
<accession>A0A9D1H126</accession>
<evidence type="ECO:0000259" key="2">
    <source>
        <dbReference type="PROSITE" id="PS51898"/>
    </source>
</evidence>
<protein>
    <submittedName>
        <fullName evidence="3">Site-specific integrase</fullName>
    </submittedName>
</protein>
<dbReference type="GO" id="GO:0015074">
    <property type="term" value="P:DNA integration"/>
    <property type="evidence" value="ECO:0007669"/>
    <property type="project" value="InterPro"/>
</dbReference>
<organism evidence="3 4">
    <name type="scientific">Candidatus Ornithomonoglobus intestinigallinarum</name>
    <dbReference type="NCBI Taxonomy" id="2840894"/>
    <lineage>
        <taxon>Bacteria</taxon>
        <taxon>Bacillati</taxon>
        <taxon>Bacillota</taxon>
        <taxon>Clostridia</taxon>
        <taxon>Candidatus Ornithomonoglobus</taxon>
    </lineage>
</organism>
<sequence>MGLRWEAIDFKNNTLKINHTIVANGSLIVAKDSTKTKSSNRQYVMPADVRNMLLALREKQAENKKLFGKKYIDIGYVFVKEDGSEYYPKYPQQELLKMIKREHLPHKTFHALRHGCVTAMLDRAQTMKDVSEWVGHSSIKITMDLYAHIDKKRKAETAKAMEGLLD</sequence>
<name>A0A9D1H126_9FIRM</name>
<reference evidence="3" key="1">
    <citation type="submission" date="2020-10" db="EMBL/GenBank/DDBJ databases">
        <authorList>
            <person name="Gilroy R."/>
        </authorList>
    </citation>
    <scope>NUCLEOTIDE SEQUENCE</scope>
    <source>
        <strain evidence="3">CHK181-108</strain>
    </source>
</reference>
<dbReference type="CDD" id="cd01189">
    <property type="entry name" value="INT_ICEBs1_C_like"/>
    <property type="match status" value="1"/>
</dbReference>
<dbReference type="GO" id="GO:0003677">
    <property type="term" value="F:DNA binding"/>
    <property type="evidence" value="ECO:0007669"/>
    <property type="project" value="InterPro"/>
</dbReference>
<dbReference type="InterPro" id="IPR011010">
    <property type="entry name" value="DNA_brk_join_enz"/>
</dbReference>
<dbReference type="SUPFAM" id="SSF56349">
    <property type="entry name" value="DNA breaking-rejoining enzymes"/>
    <property type="match status" value="1"/>
</dbReference>
<dbReference type="PROSITE" id="PS51898">
    <property type="entry name" value="TYR_RECOMBINASE"/>
    <property type="match status" value="1"/>
</dbReference>
<feature type="domain" description="Tyr recombinase" evidence="2">
    <location>
        <begin position="1"/>
        <end position="159"/>
    </location>
</feature>
<proteinExistence type="predicted"/>